<accession>A0A8H4M5S7</accession>
<gene>
    <name evidence="2" type="ORF">CNMCM6805_000527</name>
</gene>
<sequence>MKALMITQRYSTAYHAQTDGQKIIYMPDNSGGGPSFCSTGYGEGAAVVWNGSIHISVNGPAPHSSSAGAAADLHGDGHAITISAHPTSAGGPRLAKDQIRTKRPNKAKKKEEKKKEDREEKHAEPAAEGDKPSSEAAKMWQVCEIPRTGMLVQGPNAGDQRCSPSSLHAMSAKHSLDHVLHDHPSGKFLAILAPSSIPTGKIKVSETIFFRHLFGPKYNVNLKPSNETPAAAPDLPATKGGE</sequence>
<keyword evidence="3" id="KW-1185">Reference proteome</keyword>
<evidence type="ECO:0000313" key="2">
    <source>
        <dbReference type="EMBL" id="KAF4230836.1"/>
    </source>
</evidence>
<evidence type="ECO:0000256" key="1">
    <source>
        <dbReference type="SAM" id="MobiDB-lite"/>
    </source>
</evidence>
<dbReference type="Proteomes" id="UP000653565">
    <property type="component" value="Unassembled WGS sequence"/>
</dbReference>
<dbReference type="AlphaFoldDB" id="A0A8H4M5S7"/>
<feature type="compositionally biased region" description="Basic and acidic residues" evidence="1">
    <location>
        <begin position="109"/>
        <end position="133"/>
    </location>
</feature>
<reference evidence="2" key="1">
    <citation type="journal article" date="2020" name="bioRxiv">
        <title>Genomic and phenotypic heterogeneity of clinical isolates of the human pathogens Aspergillus fumigatus, Aspergillus lentulus and Aspergillus fumigatiaffinis.</title>
        <authorList>
            <person name="dos Santos R.A.C."/>
            <person name="Steenwyk J.L."/>
            <person name="Rivero-Menendez O."/>
            <person name="Mead M.E."/>
            <person name="Silva L.P."/>
            <person name="Bastos R.W."/>
            <person name="Alastruey-Izquierdo A."/>
            <person name="Goldman G.H."/>
            <person name="Rokas A."/>
        </authorList>
    </citation>
    <scope>NUCLEOTIDE SEQUENCE</scope>
    <source>
        <strain evidence="2">CNM-CM6805</strain>
    </source>
</reference>
<evidence type="ECO:0000313" key="3">
    <source>
        <dbReference type="Proteomes" id="UP000653565"/>
    </source>
</evidence>
<feature type="region of interest" description="Disordered" evidence="1">
    <location>
        <begin position="222"/>
        <end position="242"/>
    </location>
</feature>
<name>A0A8H4M5S7_9EURO</name>
<dbReference type="EMBL" id="JAAAPX010000111">
    <property type="protein sequence ID" value="KAF4230836.1"/>
    <property type="molecule type" value="Genomic_DNA"/>
</dbReference>
<reference evidence="2" key="2">
    <citation type="submission" date="2020-04" db="EMBL/GenBank/DDBJ databases">
        <authorList>
            <person name="Santos R.A.C."/>
            <person name="Steenwyk J.L."/>
            <person name="Rivero-Menendez O."/>
            <person name="Mead M.E."/>
            <person name="Silva L.P."/>
            <person name="Bastos R.W."/>
            <person name="Alastruey-Izquierdo A."/>
            <person name="Goldman G.H."/>
            <person name="Rokas A."/>
        </authorList>
    </citation>
    <scope>NUCLEOTIDE SEQUENCE</scope>
    <source>
        <strain evidence="2">CNM-CM6805</strain>
    </source>
</reference>
<comment type="caution">
    <text evidence="2">The sequence shown here is derived from an EMBL/GenBank/DDBJ whole genome shotgun (WGS) entry which is preliminary data.</text>
</comment>
<feature type="region of interest" description="Disordered" evidence="1">
    <location>
        <begin position="80"/>
        <end position="135"/>
    </location>
</feature>
<proteinExistence type="predicted"/>
<organism evidence="2 3">
    <name type="scientific">Aspergillus fumigatiaffinis</name>
    <dbReference type="NCBI Taxonomy" id="340414"/>
    <lineage>
        <taxon>Eukaryota</taxon>
        <taxon>Fungi</taxon>
        <taxon>Dikarya</taxon>
        <taxon>Ascomycota</taxon>
        <taxon>Pezizomycotina</taxon>
        <taxon>Eurotiomycetes</taxon>
        <taxon>Eurotiomycetidae</taxon>
        <taxon>Eurotiales</taxon>
        <taxon>Aspergillaceae</taxon>
        <taxon>Aspergillus</taxon>
        <taxon>Aspergillus subgen. Fumigati</taxon>
    </lineage>
</organism>
<protein>
    <submittedName>
        <fullName evidence="2">Uncharacterized protein</fullName>
    </submittedName>
</protein>